<comment type="pathway">
    <text evidence="2">Metabolic intermediate biosynthesis; acetyl-CoA biosynthesis; acetyl-CoA from acetate: step 2/2.</text>
</comment>
<name>A0A1G6WIW9_PEPNI</name>
<dbReference type="SUPFAM" id="SSF53659">
    <property type="entry name" value="Isocitrate/Isopropylmalate dehydrogenase-like"/>
    <property type="match status" value="1"/>
</dbReference>
<evidence type="ECO:0000256" key="4">
    <source>
        <dbReference type="ARBA" id="ARBA00012707"/>
    </source>
</evidence>
<dbReference type="NCBIfam" id="TIGR00651">
    <property type="entry name" value="pta"/>
    <property type="match status" value="1"/>
</dbReference>
<dbReference type="OrthoDB" id="9805787at2"/>
<dbReference type="AlphaFoldDB" id="A0A1G6WIW9"/>
<organism evidence="10 11">
    <name type="scientific">Peptococcus niger</name>
    <dbReference type="NCBI Taxonomy" id="2741"/>
    <lineage>
        <taxon>Bacteria</taxon>
        <taxon>Bacillati</taxon>
        <taxon>Bacillota</taxon>
        <taxon>Clostridia</taxon>
        <taxon>Eubacteriales</taxon>
        <taxon>Peptococcaceae</taxon>
        <taxon>Peptococcus</taxon>
    </lineage>
</organism>
<dbReference type="InterPro" id="IPR004614">
    <property type="entry name" value="P_AcTrfase"/>
</dbReference>
<evidence type="ECO:0000313" key="11">
    <source>
        <dbReference type="Proteomes" id="UP000198995"/>
    </source>
</evidence>
<dbReference type="InterPro" id="IPR042112">
    <property type="entry name" value="P_AcTrfase_dom2"/>
</dbReference>
<dbReference type="Proteomes" id="UP000198995">
    <property type="component" value="Unassembled WGS sequence"/>
</dbReference>
<dbReference type="Gene3D" id="3.40.50.10950">
    <property type="match status" value="1"/>
</dbReference>
<dbReference type="EMBL" id="FNAF01000005">
    <property type="protein sequence ID" value="SDD65719.1"/>
    <property type="molecule type" value="Genomic_DNA"/>
</dbReference>
<gene>
    <name evidence="10" type="ORF">SAMN04489866_10562</name>
</gene>
<reference evidence="10 11" key="1">
    <citation type="submission" date="2016-10" db="EMBL/GenBank/DDBJ databases">
        <authorList>
            <person name="de Groot N.N."/>
        </authorList>
    </citation>
    <scope>NUCLEOTIDE SEQUENCE [LARGE SCALE GENOMIC DNA]</scope>
    <source>
        <strain evidence="10 11">DSM 20475</strain>
    </source>
</reference>
<proteinExistence type="inferred from homology"/>
<dbReference type="EC" id="2.3.1.8" evidence="4"/>
<dbReference type="PANTHER" id="PTHR43356:SF3">
    <property type="entry name" value="PHOSPHATE ACETYLTRANSFERASE"/>
    <property type="match status" value="1"/>
</dbReference>
<dbReference type="InterPro" id="IPR042113">
    <property type="entry name" value="P_AcTrfase_dom1"/>
</dbReference>
<comment type="catalytic activity">
    <reaction evidence="1">
        <text>acetyl-CoA + phosphate = acetyl phosphate + CoA</text>
        <dbReference type="Rhea" id="RHEA:19521"/>
        <dbReference type="ChEBI" id="CHEBI:22191"/>
        <dbReference type="ChEBI" id="CHEBI:43474"/>
        <dbReference type="ChEBI" id="CHEBI:57287"/>
        <dbReference type="ChEBI" id="CHEBI:57288"/>
        <dbReference type="EC" id="2.3.1.8"/>
    </reaction>
</comment>
<comment type="similarity">
    <text evidence="3">Belongs to the phosphate acetyltransferase and butyryltransferase family.</text>
</comment>
<dbReference type="Pfam" id="PF01515">
    <property type="entry name" value="PTA_PTB"/>
    <property type="match status" value="1"/>
</dbReference>
<protein>
    <recommendedName>
        <fullName evidence="5">Phosphate acetyltransferase</fullName>
        <ecNumber evidence="4">2.3.1.8</ecNumber>
    </recommendedName>
    <alternativeName>
        <fullName evidence="8">Phosphotransacetylase</fullName>
    </alternativeName>
</protein>
<keyword evidence="6" id="KW-0808">Transferase</keyword>
<dbReference type="PANTHER" id="PTHR43356">
    <property type="entry name" value="PHOSPHATE ACETYLTRANSFERASE"/>
    <property type="match status" value="1"/>
</dbReference>
<evidence type="ECO:0000256" key="6">
    <source>
        <dbReference type="ARBA" id="ARBA00022679"/>
    </source>
</evidence>
<evidence type="ECO:0000256" key="5">
    <source>
        <dbReference type="ARBA" id="ARBA00021528"/>
    </source>
</evidence>
<dbReference type="Gene3D" id="3.40.50.10750">
    <property type="entry name" value="Isocitrate/Isopropylmalate dehydrogenase-like"/>
    <property type="match status" value="1"/>
</dbReference>
<evidence type="ECO:0000256" key="7">
    <source>
        <dbReference type="ARBA" id="ARBA00023315"/>
    </source>
</evidence>
<dbReference type="InterPro" id="IPR012147">
    <property type="entry name" value="P_Ac_Bu_trans"/>
</dbReference>
<dbReference type="PIRSF" id="PIRSF000428">
    <property type="entry name" value="P_Ac_trans"/>
    <property type="match status" value="1"/>
</dbReference>
<evidence type="ECO:0000256" key="1">
    <source>
        <dbReference type="ARBA" id="ARBA00000705"/>
    </source>
</evidence>
<accession>A0A1G6WIW9</accession>
<sequence length="324" mass="34496">MDIMQQLTDRIRGKNLSIVYPEGTDIRIIEAAARHAADAILKPILIGNPEEISRVAGSKNIGLADLEIIDPATYPEFDAMVDAFVERRKGKVPPEKARDMLKDETYFATMLVYLGKADGMVSGAAHSTADTIRPALQIVKTKPGVSRVAGAMVFVKGEERMLYSDIAVNITVDAQAMGEIAVESAKFARVFDIDPKVALLSFSSKGSAVSPESEKVAEATKIAQQIAPDLPIDGELQFDAALVESVGQSKAPGSKVAGHANVFIFPSLDAGNIGYKITQRLGGYEAYGPLLQGLAAPINDLSRGCSAEDAYQVAIITAAQALMD</sequence>
<keyword evidence="11" id="KW-1185">Reference proteome</keyword>
<evidence type="ECO:0000256" key="3">
    <source>
        <dbReference type="ARBA" id="ARBA00005656"/>
    </source>
</evidence>
<dbReference type="NCBIfam" id="NF007233">
    <property type="entry name" value="PRK09653.1"/>
    <property type="match status" value="1"/>
</dbReference>
<evidence type="ECO:0000313" key="10">
    <source>
        <dbReference type="EMBL" id="SDD65719.1"/>
    </source>
</evidence>
<dbReference type="STRING" id="2741.SAMN04489866_10562"/>
<dbReference type="RefSeq" id="WP_091791738.1">
    <property type="nucleotide sequence ID" value="NZ_FNAF01000005.1"/>
</dbReference>
<evidence type="ECO:0000256" key="2">
    <source>
        <dbReference type="ARBA" id="ARBA00004989"/>
    </source>
</evidence>
<dbReference type="InterPro" id="IPR050500">
    <property type="entry name" value="Phos_Acetyltrans/Butyryltrans"/>
</dbReference>
<keyword evidence="7" id="KW-0012">Acyltransferase</keyword>
<evidence type="ECO:0000256" key="8">
    <source>
        <dbReference type="ARBA" id="ARBA00031108"/>
    </source>
</evidence>
<evidence type="ECO:0000259" key="9">
    <source>
        <dbReference type="Pfam" id="PF01515"/>
    </source>
</evidence>
<feature type="domain" description="Phosphate acetyl/butaryl transferase" evidence="9">
    <location>
        <begin position="3"/>
        <end position="318"/>
    </location>
</feature>
<dbReference type="InterPro" id="IPR002505">
    <property type="entry name" value="PTA_PTB"/>
</dbReference>
<dbReference type="GO" id="GO:0008959">
    <property type="term" value="F:phosphate acetyltransferase activity"/>
    <property type="evidence" value="ECO:0007669"/>
    <property type="project" value="UniProtKB-EC"/>
</dbReference>